<evidence type="ECO:0000313" key="2">
    <source>
        <dbReference type="Proteomes" id="UP001162501"/>
    </source>
</evidence>
<reference evidence="1" key="2">
    <citation type="submission" date="2025-03" db="EMBL/GenBank/DDBJ databases">
        <authorList>
            <consortium name="ELIXIR-Norway"/>
            <consortium name="Elixir Norway"/>
        </authorList>
    </citation>
    <scope>NUCLEOTIDE SEQUENCE</scope>
</reference>
<organism evidence="1 2">
    <name type="scientific">Rangifer tarandus platyrhynchus</name>
    <name type="common">Svalbard reindeer</name>
    <dbReference type="NCBI Taxonomy" id="3082113"/>
    <lineage>
        <taxon>Eukaryota</taxon>
        <taxon>Metazoa</taxon>
        <taxon>Chordata</taxon>
        <taxon>Craniata</taxon>
        <taxon>Vertebrata</taxon>
        <taxon>Euteleostomi</taxon>
        <taxon>Mammalia</taxon>
        <taxon>Eutheria</taxon>
        <taxon>Laurasiatheria</taxon>
        <taxon>Artiodactyla</taxon>
        <taxon>Ruminantia</taxon>
        <taxon>Pecora</taxon>
        <taxon>Cervidae</taxon>
        <taxon>Odocoileinae</taxon>
        <taxon>Rangifer</taxon>
    </lineage>
</organism>
<dbReference type="EMBL" id="OX596097">
    <property type="protein sequence ID" value="CAM9603450.1"/>
    <property type="molecule type" value="Genomic_DNA"/>
</dbReference>
<name>A0AC59YED4_RANTA</name>
<protein>
    <submittedName>
        <fullName evidence="1">Uncharacterized protein</fullName>
    </submittedName>
</protein>
<gene>
    <name evidence="1" type="ORF">MRATA1EN22A_LOCUS4855</name>
</gene>
<sequence length="56" mass="6012">SSYCQPQDFSQYCGSEGHVQAPQLKVAAGTGREQTAGRCDPKGCAERLRAAQARLQ</sequence>
<accession>A0AC59YED4</accession>
<evidence type="ECO:0000313" key="1">
    <source>
        <dbReference type="EMBL" id="CAM9603450.1"/>
    </source>
</evidence>
<dbReference type="Proteomes" id="UP001162501">
    <property type="component" value="Chromosome 13"/>
</dbReference>
<proteinExistence type="predicted"/>
<reference evidence="1" key="1">
    <citation type="submission" date="2023-05" db="EMBL/GenBank/DDBJ databases">
        <authorList>
            <consortium name="ELIXIR-Norway"/>
        </authorList>
    </citation>
    <scope>NUCLEOTIDE SEQUENCE</scope>
</reference>
<feature type="non-terminal residue" evidence="1">
    <location>
        <position position="1"/>
    </location>
</feature>